<dbReference type="OrthoDB" id="2333482at2759"/>
<feature type="non-terminal residue" evidence="1">
    <location>
        <position position="211"/>
    </location>
</feature>
<dbReference type="EMBL" id="JAAAHW010010890">
    <property type="protein sequence ID" value="KAF9922229.1"/>
    <property type="molecule type" value="Genomic_DNA"/>
</dbReference>
<dbReference type="AlphaFoldDB" id="A0A9P6IIB6"/>
<sequence>METIKEIREYETVVGLPAPDSLIERTRQWVSLALRSFHQGMKYYPNISRSMDKPFKDQEWRKMATLADLYTDLTDEYPARQMWSQHTIKLLKGALHEDRSKACQLQQQLSKVYLQFALWIHEQPDKPLLLFPKVSPMFHEMQRSAIAALIYAKHAMHNAQAEDMHPDLYCQVINSLYMMSLVCISPHLIHAYSRRAAYWIDQLRVKFPWHK</sequence>
<reference evidence="1" key="1">
    <citation type="journal article" date="2020" name="Fungal Divers.">
        <title>Resolving the Mortierellaceae phylogeny through synthesis of multi-gene phylogenetics and phylogenomics.</title>
        <authorList>
            <person name="Vandepol N."/>
            <person name="Liber J."/>
            <person name="Desiro A."/>
            <person name="Na H."/>
            <person name="Kennedy M."/>
            <person name="Barry K."/>
            <person name="Grigoriev I.V."/>
            <person name="Miller A.N."/>
            <person name="O'Donnell K."/>
            <person name="Stajich J.E."/>
            <person name="Bonito G."/>
        </authorList>
    </citation>
    <scope>NUCLEOTIDE SEQUENCE</scope>
    <source>
        <strain evidence="1">MES-2147</strain>
    </source>
</reference>
<organism evidence="1 2">
    <name type="scientific">Modicella reniformis</name>
    <dbReference type="NCBI Taxonomy" id="1440133"/>
    <lineage>
        <taxon>Eukaryota</taxon>
        <taxon>Fungi</taxon>
        <taxon>Fungi incertae sedis</taxon>
        <taxon>Mucoromycota</taxon>
        <taxon>Mortierellomycotina</taxon>
        <taxon>Mortierellomycetes</taxon>
        <taxon>Mortierellales</taxon>
        <taxon>Mortierellaceae</taxon>
        <taxon>Modicella</taxon>
    </lineage>
</organism>
<protein>
    <submittedName>
        <fullName evidence="1">Uncharacterized protein</fullName>
    </submittedName>
</protein>
<gene>
    <name evidence="1" type="ORF">BGZ65_009764</name>
</gene>
<dbReference type="Proteomes" id="UP000749646">
    <property type="component" value="Unassembled WGS sequence"/>
</dbReference>
<evidence type="ECO:0000313" key="2">
    <source>
        <dbReference type="Proteomes" id="UP000749646"/>
    </source>
</evidence>
<accession>A0A9P6IIB6</accession>
<keyword evidence="2" id="KW-1185">Reference proteome</keyword>
<comment type="caution">
    <text evidence="1">The sequence shown here is derived from an EMBL/GenBank/DDBJ whole genome shotgun (WGS) entry which is preliminary data.</text>
</comment>
<proteinExistence type="predicted"/>
<evidence type="ECO:0000313" key="1">
    <source>
        <dbReference type="EMBL" id="KAF9922229.1"/>
    </source>
</evidence>
<name>A0A9P6IIB6_9FUNG</name>